<protein>
    <submittedName>
        <fullName evidence="2">Uncharacterized protein</fullName>
    </submittedName>
</protein>
<dbReference type="Proteomes" id="UP000310066">
    <property type="component" value="Unassembled WGS sequence"/>
</dbReference>
<dbReference type="STRING" id="329885.A0A4U0UMX3"/>
<gene>
    <name evidence="2" type="ORF">B0A54_13220</name>
</gene>
<evidence type="ECO:0000313" key="2">
    <source>
        <dbReference type="EMBL" id="TKA36286.1"/>
    </source>
</evidence>
<feature type="region of interest" description="Disordered" evidence="1">
    <location>
        <begin position="146"/>
        <end position="249"/>
    </location>
</feature>
<accession>A0A4U0UMX3</accession>
<evidence type="ECO:0000256" key="1">
    <source>
        <dbReference type="SAM" id="MobiDB-lite"/>
    </source>
</evidence>
<reference evidence="2 3" key="1">
    <citation type="submission" date="2017-03" db="EMBL/GenBank/DDBJ databases">
        <title>Genomes of endolithic fungi from Antarctica.</title>
        <authorList>
            <person name="Coleine C."/>
            <person name="Masonjones S."/>
            <person name="Stajich J.E."/>
        </authorList>
    </citation>
    <scope>NUCLEOTIDE SEQUENCE [LARGE SCALE GENOMIC DNA]</scope>
    <source>
        <strain evidence="2 3">CCFEE 5311</strain>
    </source>
</reference>
<proteinExistence type="predicted"/>
<dbReference type="AlphaFoldDB" id="A0A4U0UMX3"/>
<organism evidence="2 3">
    <name type="scientific">Friedmanniomyces endolithicus</name>
    <dbReference type="NCBI Taxonomy" id="329885"/>
    <lineage>
        <taxon>Eukaryota</taxon>
        <taxon>Fungi</taxon>
        <taxon>Dikarya</taxon>
        <taxon>Ascomycota</taxon>
        <taxon>Pezizomycotina</taxon>
        <taxon>Dothideomycetes</taxon>
        <taxon>Dothideomycetidae</taxon>
        <taxon>Mycosphaerellales</taxon>
        <taxon>Teratosphaeriaceae</taxon>
        <taxon>Friedmanniomyces</taxon>
    </lineage>
</organism>
<dbReference type="OrthoDB" id="3944844at2759"/>
<evidence type="ECO:0000313" key="3">
    <source>
        <dbReference type="Proteomes" id="UP000310066"/>
    </source>
</evidence>
<comment type="caution">
    <text evidence="2">The sequence shown here is derived from an EMBL/GenBank/DDBJ whole genome shotgun (WGS) entry which is preliminary data.</text>
</comment>
<feature type="compositionally biased region" description="Low complexity" evidence="1">
    <location>
        <begin position="234"/>
        <end position="249"/>
    </location>
</feature>
<sequence length="270" mass="29030">MCIILVKHWTPCLHMRGRCVEQCDTNLATPGIPTDDCAQRRSVYIHDAEEGECPVCVRQAANATRLRVGSRNAAPPQVRLMRPVRSTRTPLAVQSTVSGTGFDDGDSTTTLDSMCSRGRCDMHDLPGRGMQCMLCGRTIGCAATGSEADTSGPGRDDGELENPFADDSGNAYDDGEESYANHVNDPFRDPEETSTVATSVHEGSGEERGGGRQRLSTVWEEGSGSGIVERDDVSTTTGGSSPKSTATATAWREMGVAMEEMRMRGLSRNF</sequence>
<dbReference type="EMBL" id="NAJP01000061">
    <property type="protein sequence ID" value="TKA36286.1"/>
    <property type="molecule type" value="Genomic_DNA"/>
</dbReference>
<name>A0A4U0UMX3_9PEZI</name>